<evidence type="ECO:0000259" key="4">
    <source>
        <dbReference type="Pfam" id="PF17390"/>
    </source>
</evidence>
<dbReference type="InterPro" id="IPR008928">
    <property type="entry name" value="6-hairpin_glycosidase_sf"/>
</dbReference>
<dbReference type="InterPro" id="IPR012341">
    <property type="entry name" value="6hp_glycosidase-like_sf"/>
</dbReference>
<dbReference type="Pfam" id="PF17389">
    <property type="entry name" value="Bac_rhamnosid6H"/>
    <property type="match status" value="1"/>
</dbReference>
<evidence type="ECO:0000256" key="2">
    <source>
        <dbReference type="SAM" id="SignalP"/>
    </source>
</evidence>
<dbReference type="Proteomes" id="UP000095591">
    <property type="component" value="Unassembled WGS sequence"/>
</dbReference>
<evidence type="ECO:0000259" key="3">
    <source>
        <dbReference type="Pfam" id="PF17389"/>
    </source>
</evidence>
<dbReference type="PANTHER" id="PTHR34987">
    <property type="entry name" value="C, PUTATIVE (AFU_ORTHOLOGUE AFUA_3G02880)-RELATED"/>
    <property type="match status" value="1"/>
</dbReference>
<reference evidence="5 6" key="1">
    <citation type="submission" date="2015-09" db="EMBL/GenBank/DDBJ databases">
        <authorList>
            <consortium name="Pathogen Informatics"/>
        </authorList>
    </citation>
    <scope>NUCLEOTIDE SEQUENCE [LARGE SCALE GENOMIC DNA]</scope>
    <source>
        <strain evidence="5 6">2789STDY5608872</strain>
    </source>
</reference>
<dbReference type="Gene3D" id="1.50.10.10">
    <property type="match status" value="1"/>
</dbReference>
<dbReference type="Gene3D" id="2.60.420.10">
    <property type="entry name" value="Maltose phosphorylase, domain 3"/>
    <property type="match status" value="1"/>
</dbReference>
<name>A0A173RTF2_PARDI</name>
<keyword evidence="2" id="KW-0732">Signal</keyword>
<dbReference type="SUPFAM" id="SSF48208">
    <property type="entry name" value="Six-hairpin glycosidases"/>
    <property type="match status" value="1"/>
</dbReference>
<dbReference type="SUPFAM" id="SSF49785">
    <property type="entry name" value="Galactose-binding domain-like"/>
    <property type="match status" value="1"/>
</dbReference>
<protein>
    <submittedName>
        <fullName evidence="5">Bacterial alpha-L-rhamnosidase</fullName>
    </submittedName>
</protein>
<feature type="domain" description="Alpha-L-rhamnosidase six-hairpin glycosidase" evidence="3">
    <location>
        <begin position="334"/>
        <end position="660"/>
    </location>
</feature>
<dbReference type="EMBL" id="CYXP01000001">
    <property type="protein sequence ID" value="CUM81260.1"/>
    <property type="molecule type" value="Genomic_DNA"/>
</dbReference>
<organism evidence="5 6">
    <name type="scientific">Parabacteroides distasonis</name>
    <dbReference type="NCBI Taxonomy" id="823"/>
    <lineage>
        <taxon>Bacteria</taxon>
        <taxon>Pseudomonadati</taxon>
        <taxon>Bacteroidota</taxon>
        <taxon>Bacteroidia</taxon>
        <taxon>Bacteroidales</taxon>
        <taxon>Tannerellaceae</taxon>
        <taxon>Parabacteroides</taxon>
    </lineage>
</organism>
<evidence type="ECO:0000256" key="1">
    <source>
        <dbReference type="SAM" id="MobiDB-lite"/>
    </source>
</evidence>
<feature type="signal peptide" evidence="2">
    <location>
        <begin position="1"/>
        <end position="22"/>
    </location>
</feature>
<feature type="region of interest" description="Disordered" evidence="1">
    <location>
        <begin position="718"/>
        <end position="739"/>
    </location>
</feature>
<dbReference type="InterPro" id="IPR035398">
    <property type="entry name" value="Bac_rhamnosid_C"/>
</dbReference>
<dbReference type="AlphaFoldDB" id="A0A173RTF2"/>
<accession>A0A173RTF2</accession>
<dbReference type="GO" id="GO:0005975">
    <property type="term" value="P:carbohydrate metabolic process"/>
    <property type="evidence" value="ECO:0007669"/>
    <property type="project" value="InterPro"/>
</dbReference>
<evidence type="ECO:0000313" key="6">
    <source>
        <dbReference type="Proteomes" id="UP000095591"/>
    </source>
</evidence>
<dbReference type="PANTHER" id="PTHR34987:SF6">
    <property type="entry name" value="ALPHA-L-RHAMNOSIDASE SIX-HAIRPIN GLYCOSIDASE DOMAIN-CONTAINING PROTEIN"/>
    <property type="match status" value="1"/>
</dbReference>
<dbReference type="Gene3D" id="2.60.120.260">
    <property type="entry name" value="Galactose-binding domain-like"/>
    <property type="match status" value="1"/>
</dbReference>
<gene>
    <name evidence="5" type="ORF">ERS852429_00692</name>
</gene>
<proteinExistence type="predicted"/>
<dbReference type="InterPro" id="IPR008979">
    <property type="entry name" value="Galactose-bd-like_sf"/>
</dbReference>
<dbReference type="Pfam" id="PF17390">
    <property type="entry name" value="Bac_rhamnosid_C"/>
    <property type="match status" value="1"/>
</dbReference>
<evidence type="ECO:0000313" key="5">
    <source>
        <dbReference type="EMBL" id="CUM81260.1"/>
    </source>
</evidence>
<feature type="chain" id="PRO_5008011035" evidence="2">
    <location>
        <begin position="23"/>
        <end position="739"/>
    </location>
</feature>
<feature type="domain" description="Alpha-L-rhamnosidase C-terminal" evidence="4">
    <location>
        <begin position="662"/>
        <end position="730"/>
    </location>
</feature>
<dbReference type="RefSeq" id="WP_057318787.1">
    <property type="nucleotide sequence ID" value="NZ_CYXP01000001.1"/>
</dbReference>
<dbReference type="InterPro" id="IPR035396">
    <property type="entry name" value="Bac_rhamnosid6H"/>
</dbReference>
<sequence length="739" mass="83893">MNKLLLALLLFLLSFSWIKVTASDSCPAAFPWKAQWINTERCQSATNTWLIYRKSFAVTDVPNQLIARIAADSKYWLWINDQLVIFEGGLKRGPSPSGTYYDPVDIAPYLTKGSNTIAILLWHFGKDGFSHINSGKAALLFEAIAPGLEIVSDASWQCALYEAYQNTDAPFPNYRMPESNIRFDARQAITNWNRTSFEGSLPGAVCVGKAGKAPFGELVERPIPQWKNSGLLSYVSVRESLKGDTLFCRLPYNAQITPYLKVEAEAGKTIHIRMDNYEGGSERNVRAEYITREGEQEYESYGWMNGHEVYYIIPEGVKVLDVKYRETGYNTDLAGSFHCDDPFYDELWQRSARTLYITMRDNYMDCPDRERAQWWGDEVNELGEAFYALSPSGQKLAVKGIHELMNWQREDGTLYAPVPAGNWDKELPLQMLASIGWYGFYTQYYYSADSSFVPVIYDRMRRYLHEVWQVDKSGLVIERQGAWSWGDWGEHVDMGVLTNCWYYLALKAERAFALQLGKDKDADEISRMMRSIERCFDTKFWTGSAYRSPGYKGETDDRSQAMAVVSGLASKDKYPALTKVLKKEYHASPYMEKYVLEALFQMGEPTFALERMKQRYTRMLDYAEYTTLFEGWGIGAEGFGGGTINHAWSGGPLTLLSQKVCGIEPTSPGFRTFKISPQLGSLSEASASLETHYGTIQVSIKKKGKRMKFDLQIPEGTSAELIKPNGTRKHLGPGHHQVD</sequence>